<dbReference type="PANTHER" id="PTHR43022:SF1">
    <property type="entry name" value="PROTEIN SMF"/>
    <property type="match status" value="1"/>
</dbReference>
<dbReference type="Gene3D" id="1.10.10.10">
    <property type="entry name" value="Winged helix-like DNA-binding domain superfamily/Winged helix DNA-binding domain"/>
    <property type="match status" value="1"/>
</dbReference>
<proteinExistence type="inferred from homology"/>
<comment type="similarity">
    <text evidence="1">Belongs to the DprA/Smf family.</text>
</comment>
<dbReference type="EMBL" id="CP017754">
    <property type="protein sequence ID" value="AOZ04572.1"/>
    <property type="molecule type" value="Genomic_DNA"/>
</dbReference>
<dbReference type="PANTHER" id="PTHR43022">
    <property type="entry name" value="PROTEIN SMF"/>
    <property type="match status" value="1"/>
</dbReference>
<dbReference type="Proteomes" id="UP000177515">
    <property type="component" value="Chromosome 1"/>
</dbReference>
<reference evidence="4 5" key="1">
    <citation type="submission" date="2016-10" db="EMBL/GenBank/DDBJ databases">
        <title>Complete genome sequences of three Cupriavidus strains isolated from various Malaysian environments.</title>
        <authorList>
            <person name="Abdullah A.A.-A."/>
            <person name="Shafie N.A.H."/>
            <person name="Lau N.S."/>
        </authorList>
    </citation>
    <scope>NUCLEOTIDE SEQUENCE [LARGE SCALE GENOMIC DNA]</scope>
    <source>
        <strain evidence="4 5">USMAA1020</strain>
    </source>
</reference>
<dbReference type="Gene3D" id="3.40.50.450">
    <property type="match status" value="1"/>
</dbReference>
<evidence type="ECO:0000256" key="1">
    <source>
        <dbReference type="ARBA" id="ARBA00006525"/>
    </source>
</evidence>
<organism evidence="4 5">
    <name type="scientific">Cupriavidus malaysiensis</name>
    <dbReference type="NCBI Taxonomy" id="367825"/>
    <lineage>
        <taxon>Bacteria</taxon>
        <taxon>Pseudomonadati</taxon>
        <taxon>Pseudomonadota</taxon>
        <taxon>Betaproteobacteria</taxon>
        <taxon>Burkholderiales</taxon>
        <taxon>Burkholderiaceae</taxon>
        <taxon>Cupriavidus</taxon>
    </lineage>
</organism>
<feature type="domain" description="DprA winged helix" evidence="3">
    <location>
        <begin position="332"/>
        <end position="375"/>
    </location>
</feature>
<dbReference type="SUPFAM" id="SSF102405">
    <property type="entry name" value="MCP/YpsA-like"/>
    <property type="match status" value="1"/>
</dbReference>
<sequence length="381" mass="38354">MTETGTHVAPAGGTREPAEIAAWLRLVAAPGLGPVGVRRLLSAYGLPERILAQDAAALAQLVPAGSVRALLAAPGPALAALVARTAEWAAMPGNHLLTLADAAYPAALLDLADPPPLLYLHGDLAALRRPAIALVGARSASAQGARDAQAFARALAGAGLCVVSGLAAGIDAAAHLGALEGAGGTLAVVGTGIDQVYPARHRALAGRIAGHGAMLSEFALGTPPRSHHFPQRNRLIAALARGVLVVEAAARSGSLITARLAAELGREVFAIPGSIHAPLSRGCHLLIRDGAKLVESAQDVLEELGTPGQPAAEARGAVPRGRHAAEAGCALGAALGFEPASLDELCRRSGLGASQALAGLLSLELAGLAERLPGNLFRRLA</sequence>
<dbReference type="InterPro" id="IPR003488">
    <property type="entry name" value="DprA"/>
</dbReference>
<feature type="domain" description="Smf/DprA SLOG" evidence="2">
    <location>
        <begin position="96"/>
        <end position="304"/>
    </location>
</feature>
<dbReference type="RefSeq" id="WP_071010464.1">
    <property type="nucleotide sequence ID" value="NZ_CP017754.1"/>
</dbReference>
<evidence type="ECO:0000259" key="3">
    <source>
        <dbReference type="Pfam" id="PF17782"/>
    </source>
</evidence>
<dbReference type="Pfam" id="PF02481">
    <property type="entry name" value="DNA_processg_A"/>
    <property type="match status" value="1"/>
</dbReference>
<evidence type="ECO:0000313" key="5">
    <source>
        <dbReference type="Proteomes" id="UP000177515"/>
    </source>
</evidence>
<dbReference type="InterPro" id="IPR057666">
    <property type="entry name" value="DrpA_SLOG"/>
</dbReference>
<dbReference type="InterPro" id="IPR041614">
    <property type="entry name" value="DprA_WH"/>
</dbReference>
<keyword evidence="5" id="KW-1185">Reference proteome</keyword>
<evidence type="ECO:0000313" key="4">
    <source>
        <dbReference type="EMBL" id="AOZ04572.1"/>
    </source>
</evidence>
<accession>A0ABM6F018</accession>
<evidence type="ECO:0000259" key="2">
    <source>
        <dbReference type="Pfam" id="PF02481"/>
    </source>
</evidence>
<gene>
    <name evidence="4" type="ORF">BKK80_00975</name>
</gene>
<dbReference type="InterPro" id="IPR036388">
    <property type="entry name" value="WH-like_DNA-bd_sf"/>
</dbReference>
<name>A0ABM6F018_9BURK</name>
<dbReference type="Pfam" id="PF17782">
    <property type="entry name" value="WHD_DprA"/>
    <property type="match status" value="1"/>
</dbReference>
<dbReference type="NCBIfam" id="TIGR00732">
    <property type="entry name" value="dprA"/>
    <property type="match status" value="1"/>
</dbReference>
<protein>
    <submittedName>
        <fullName evidence="4">DNA protecting protein DprA</fullName>
    </submittedName>
</protein>